<sequence length="436" mass="48711">MKENVVQNKVKRYLVFLLGLFVNSLGVALITKADLGTSPISSIPYVLSLSFPFSLGQFTIFFSILLIVLQLVILGHNFKAEHLLQIPVSLVFGYFIDLCMLLLFFVQPAAYVLKILYLLVGCIVLGIGVYMEVLANVIMLPGESFVRAVVFRWKTEFGVTKVAFDVSMAVIAGVLGIVLTGHLNGVREGTVIAALLVGFIARLIGKKLSFLPEMLFGAAPTEAKQAPQPTAEEPICIAVGRQFGSGGHDIAKKLADRLGFAFYDEELIQMAAGTTGYQPEFIAKTEEKMSHSLLYDLVSEMYSYSDQYQPPKDNIFEAEVKSIREAAQKNSVIVGRCADWVLRNNPRCVRVFLHAPLDYRIRTVMQREHLTDEKAARHHIQQTDKQRADNYRYYTRTIWGASANYHLCIDTSLSEDYVENLILGLVDRIKADPAKK</sequence>
<gene>
    <name evidence="2" type="ORF">B5F17_06820</name>
</gene>
<dbReference type="Pfam" id="PF19700">
    <property type="entry name" value="DUF6198"/>
    <property type="match status" value="1"/>
</dbReference>
<keyword evidence="1" id="KW-0472">Membrane</keyword>
<dbReference type="SUPFAM" id="SSF52540">
    <property type="entry name" value="P-loop containing nucleoside triphosphate hydrolases"/>
    <property type="match status" value="1"/>
</dbReference>
<dbReference type="PANTHER" id="PTHR40078">
    <property type="entry name" value="INTEGRAL MEMBRANE PROTEIN-RELATED"/>
    <property type="match status" value="1"/>
</dbReference>
<evidence type="ECO:0000313" key="2">
    <source>
        <dbReference type="EMBL" id="OUP52941.1"/>
    </source>
</evidence>
<feature type="transmembrane region" description="Helical" evidence="1">
    <location>
        <begin position="162"/>
        <end position="183"/>
    </location>
</feature>
<dbReference type="Gene3D" id="3.40.50.300">
    <property type="entry name" value="P-loop containing nucleotide triphosphate hydrolases"/>
    <property type="match status" value="1"/>
</dbReference>
<dbReference type="InterPro" id="IPR038750">
    <property type="entry name" value="YczE/YyaS-like"/>
</dbReference>
<feature type="transmembrane region" description="Helical" evidence="1">
    <location>
        <begin position="12"/>
        <end position="31"/>
    </location>
</feature>
<dbReference type="PANTHER" id="PTHR40078:SF1">
    <property type="entry name" value="INTEGRAL MEMBRANE PROTEIN"/>
    <property type="match status" value="1"/>
</dbReference>
<accession>A0A1Y4LDM2</accession>
<dbReference type="AlphaFoldDB" id="A0A1Y4LDM2"/>
<dbReference type="InterPro" id="IPR027417">
    <property type="entry name" value="P-loop_NTPase"/>
</dbReference>
<evidence type="ECO:0000256" key="1">
    <source>
        <dbReference type="SAM" id="Phobius"/>
    </source>
</evidence>
<feature type="transmembrane region" description="Helical" evidence="1">
    <location>
        <begin position="115"/>
        <end position="141"/>
    </location>
</feature>
<protein>
    <recommendedName>
        <fullName evidence="4">Cytidylate kinase</fullName>
    </recommendedName>
</protein>
<comment type="caution">
    <text evidence="2">The sequence shown here is derived from an EMBL/GenBank/DDBJ whole genome shotgun (WGS) entry which is preliminary data.</text>
</comment>
<reference evidence="3" key="1">
    <citation type="submission" date="2017-04" db="EMBL/GenBank/DDBJ databases">
        <title>Function of individual gut microbiota members based on whole genome sequencing of pure cultures obtained from chicken caecum.</title>
        <authorList>
            <person name="Medvecky M."/>
            <person name="Cejkova D."/>
            <person name="Polansky O."/>
            <person name="Karasova D."/>
            <person name="Kubasova T."/>
            <person name="Cizek A."/>
            <person name="Rychlik I."/>
        </authorList>
    </citation>
    <scope>NUCLEOTIDE SEQUENCE [LARGE SCALE GENOMIC DNA]</scope>
    <source>
        <strain evidence="3">An180</strain>
    </source>
</reference>
<evidence type="ECO:0008006" key="4">
    <source>
        <dbReference type="Google" id="ProtNLM"/>
    </source>
</evidence>
<feature type="transmembrane region" description="Helical" evidence="1">
    <location>
        <begin position="86"/>
        <end position="109"/>
    </location>
</feature>
<name>A0A1Y4LDM2_9FIRM</name>
<organism evidence="2 3">
    <name type="scientific">Butyricicoccus pullicaecorum</name>
    <dbReference type="NCBI Taxonomy" id="501571"/>
    <lineage>
        <taxon>Bacteria</taxon>
        <taxon>Bacillati</taxon>
        <taxon>Bacillota</taxon>
        <taxon>Clostridia</taxon>
        <taxon>Eubacteriales</taxon>
        <taxon>Butyricicoccaceae</taxon>
        <taxon>Butyricicoccus</taxon>
    </lineage>
</organism>
<proteinExistence type="predicted"/>
<dbReference type="RefSeq" id="WP_087372250.1">
    <property type="nucleotide sequence ID" value="NZ_NFKK01000006.1"/>
</dbReference>
<feature type="transmembrane region" description="Helical" evidence="1">
    <location>
        <begin position="51"/>
        <end position="74"/>
    </location>
</feature>
<dbReference type="Pfam" id="PF13189">
    <property type="entry name" value="Cytidylate_kin2"/>
    <property type="match status" value="1"/>
</dbReference>
<feature type="transmembrane region" description="Helical" evidence="1">
    <location>
        <begin position="189"/>
        <end position="205"/>
    </location>
</feature>
<keyword evidence="1" id="KW-1133">Transmembrane helix</keyword>
<dbReference type="EMBL" id="NFKK01000006">
    <property type="protein sequence ID" value="OUP52941.1"/>
    <property type="molecule type" value="Genomic_DNA"/>
</dbReference>
<keyword evidence="1" id="KW-0812">Transmembrane</keyword>
<dbReference type="Proteomes" id="UP000195897">
    <property type="component" value="Unassembled WGS sequence"/>
</dbReference>
<evidence type="ECO:0000313" key="3">
    <source>
        <dbReference type="Proteomes" id="UP000195897"/>
    </source>
</evidence>